<dbReference type="OrthoDB" id="2276048at2759"/>
<dbReference type="Proteomes" id="UP000054107">
    <property type="component" value="Unassembled WGS sequence"/>
</dbReference>
<keyword evidence="2" id="KW-1185">Reference proteome</keyword>
<dbReference type="EMBL" id="LN721642">
    <property type="protein sequence ID" value="CEP09504.1"/>
    <property type="molecule type" value="Genomic_DNA"/>
</dbReference>
<evidence type="ECO:0008006" key="3">
    <source>
        <dbReference type="Google" id="ProtNLM"/>
    </source>
</evidence>
<reference evidence="1 2" key="1">
    <citation type="submission" date="2014-09" db="EMBL/GenBank/DDBJ databases">
        <authorList>
            <person name="Ellenberger Sabrina"/>
        </authorList>
    </citation>
    <scope>NUCLEOTIDE SEQUENCE [LARGE SCALE GENOMIC DNA]</scope>
    <source>
        <strain evidence="1 2">CBS 412.66</strain>
    </source>
</reference>
<sequence>MLLNIKQSIERPVINKQNKSEIDFIVKNVAPFLDSIFNTKVYIEWEKASATNTTSEGCNIRTDFLLYDTYQELGCGEVKVGNVCAKLLDEDRARLGEMLKKQLHDRIFHAKTQNEFKTFGFFIYNSTIEIYTCEFTNNKEYVFVLLRLITLPTLKTSYTAMEEALEIMMSFKEMIIASKHDERLSEVPYIYHNYISFLKPTVSMVEMSQHDS</sequence>
<evidence type="ECO:0000313" key="2">
    <source>
        <dbReference type="Proteomes" id="UP000054107"/>
    </source>
</evidence>
<dbReference type="AlphaFoldDB" id="A0A0B7N352"/>
<evidence type="ECO:0000313" key="1">
    <source>
        <dbReference type="EMBL" id="CEP09504.1"/>
    </source>
</evidence>
<name>A0A0B7N352_9FUNG</name>
<accession>A0A0B7N352</accession>
<protein>
    <recommendedName>
        <fullName evidence="3">Fungal-type protein kinase domain-containing protein</fullName>
    </recommendedName>
</protein>
<organism evidence="1 2">
    <name type="scientific">Parasitella parasitica</name>
    <dbReference type="NCBI Taxonomy" id="35722"/>
    <lineage>
        <taxon>Eukaryota</taxon>
        <taxon>Fungi</taxon>
        <taxon>Fungi incertae sedis</taxon>
        <taxon>Mucoromycota</taxon>
        <taxon>Mucoromycotina</taxon>
        <taxon>Mucoromycetes</taxon>
        <taxon>Mucorales</taxon>
        <taxon>Mucorineae</taxon>
        <taxon>Mucoraceae</taxon>
        <taxon>Parasitella</taxon>
    </lineage>
</organism>
<proteinExistence type="predicted"/>
<gene>
    <name evidence="1" type="primary">PARPA_03003.1 scaffold 6049</name>
</gene>